<reference evidence="1 2" key="1">
    <citation type="journal article" date="2019" name="Commun. Biol.">
        <title>The bagworm genome reveals a unique fibroin gene that provides high tensile strength.</title>
        <authorList>
            <person name="Kono N."/>
            <person name="Nakamura H."/>
            <person name="Ohtoshi R."/>
            <person name="Tomita M."/>
            <person name="Numata K."/>
            <person name="Arakawa K."/>
        </authorList>
    </citation>
    <scope>NUCLEOTIDE SEQUENCE [LARGE SCALE GENOMIC DNA]</scope>
</reference>
<protein>
    <submittedName>
        <fullName evidence="1">Uncharacterized protein</fullName>
    </submittedName>
</protein>
<dbReference type="AlphaFoldDB" id="A0A4C1XTW4"/>
<proteinExistence type="predicted"/>
<accession>A0A4C1XTW4</accession>
<gene>
    <name evidence="1" type="ORF">EVAR_49943_1</name>
</gene>
<dbReference type="Proteomes" id="UP000299102">
    <property type="component" value="Unassembled WGS sequence"/>
</dbReference>
<organism evidence="1 2">
    <name type="scientific">Eumeta variegata</name>
    <name type="common">Bagworm moth</name>
    <name type="synonym">Eumeta japonica</name>
    <dbReference type="NCBI Taxonomy" id="151549"/>
    <lineage>
        <taxon>Eukaryota</taxon>
        <taxon>Metazoa</taxon>
        <taxon>Ecdysozoa</taxon>
        <taxon>Arthropoda</taxon>
        <taxon>Hexapoda</taxon>
        <taxon>Insecta</taxon>
        <taxon>Pterygota</taxon>
        <taxon>Neoptera</taxon>
        <taxon>Endopterygota</taxon>
        <taxon>Lepidoptera</taxon>
        <taxon>Glossata</taxon>
        <taxon>Ditrysia</taxon>
        <taxon>Tineoidea</taxon>
        <taxon>Psychidae</taxon>
        <taxon>Oiketicinae</taxon>
        <taxon>Eumeta</taxon>
    </lineage>
</organism>
<name>A0A4C1XTW4_EUMVA</name>
<comment type="caution">
    <text evidence="1">The sequence shown here is derived from an EMBL/GenBank/DDBJ whole genome shotgun (WGS) entry which is preliminary data.</text>
</comment>
<keyword evidence="2" id="KW-1185">Reference proteome</keyword>
<dbReference type="EMBL" id="BGZK01000973">
    <property type="protein sequence ID" value="GBP66968.1"/>
    <property type="molecule type" value="Genomic_DNA"/>
</dbReference>
<sequence>MSLAARLPRRLSCLDFTASFPPELRIRYSLELANNRVRVYPSKRDNARARRNYILRTTIGNQASHCFVTLADLLQRDIPCDEGDLVESYTVGDDLSSRCSKFSGDVQAGS</sequence>
<evidence type="ECO:0000313" key="2">
    <source>
        <dbReference type="Proteomes" id="UP000299102"/>
    </source>
</evidence>
<evidence type="ECO:0000313" key="1">
    <source>
        <dbReference type="EMBL" id="GBP66968.1"/>
    </source>
</evidence>